<dbReference type="Gene3D" id="3.30.379.10">
    <property type="entry name" value="Chitobiase/beta-hexosaminidase domain 2-like"/>
    <property type="match status" value="1"/>
</dbReference>
<comment type="catalytic activity">
    <reaction evidence="1">
        <text>Hydrolysis of terminal non-reducing N-acetyl-D-hexosamine residues in N-acetyl-beta-D-hexosaminides.</text>
        <dbReference type="EC" id="3.2.1.52"/>
    </reaction>
</comment>
<keyword evidence="5" id="KW-0326">Glycosidase</keyword>
<feature type="active site" description="Proton donor" evidence="8">
    <location>
        <position position="356"/>
    </location>
</feature>
<evidence type="ECO:0000259" key="11">
    <source>
        <dbReference type="Pfam" id="PF13290"/>
    </source>
</evidence>
<dbReference type="InterPro" id="IPR015883">
    <property type="entry name" value="Glyco_hydro_20_cat"/>
</dbReference>
<dbReference type="InterPro" id="IPR017853">
    <property type="entry name" value="GH"/>
</dbReference>
<name>A0A411HGY3_9GAMM</name>
<dbReference type="KEGG" id="xbc:ELE36_04810"/>
<evidence type="ECO:0000256" key="2">
    <source>
        <dbReference type="ARBA" id="ARBA00006285"/>
    </source>
</evidence>
<evidence type="ECO:0000256" key="5">
    <source>
        <dbReference type="ARBA" id="ARBA00023295"/>
    </source>
</evidence>
<keyword evidence="13" id="KW-1185">Reference proteome</keyword>
<evidence type="ECO:0000259" key="10">
    <source>
        <dbReference type="Pfam" id="PF02838"/>
    </source>
</evidence>
<dbReference type="EC" id="3.2.1.52" evidence="3"/>
<dbReference type="GO" id="GO:0004563">
    <property type="term" value="F:beta-N-acetylhexosaminidase activity"/>
    <property type="evidence" value="ECO:0007669"/>
    <property type="project" value="UniProtKB-EC"/>
</dbReference>
<dbReference type="OrthoDB" id="9763537at2"/>
<evidence type="ECO:0000256" key="8">
    <source>
        <dbReference type="PIRSR" id="PIRSR625705-1"/>
    </source>
</evidence>
<dbReference type="InterPro" id="IPR015882">
    <property type="entry name" value="HEX_bac_N"/>
</dbReference>
<evidence type="ECO:0000259" key="9">
    <source>
        <dbReference type="Pfam" id="PF00728"/>
    </source>
</evidence>
<evidence type="ECO:0000256" key="6">
    <source>
        <dbReference type="ARBA" id="ARBA00030512"/>
    </source>
</evidence>
<dbReference type="Gene3D" id="2.60.120.260">
    <property type="entry name" value="Galactose-binding domain-like"/>
    <property type="match status" value="1"/>
</dbReference>
<dbReference type="InterPro" id="IPR029018">
    <property type="entry name" value="Hex-like_dom2"/>
</dbReference>
<dbReference type="Pfam" id="PF13290">
    <property type="entry name" value="CHB_HEX_C_1"/>
    <property type="match status" value="1"/>
</dbReference>
<dbReference type="InterPro" id="IPR059177">
    <property type="entry name" value="GH29D-like_dom"/>
</dbReference>
<dbReference type="Gene3D" id="3.20.20.80">
    <property type="entry name" value="Glycosidases"/>
    <property type="match status" value="1"/>
</dbReference>
<dbReference type="PRINTS" id="PR00738">
    <property type="entry name" value="GLHYDRLASE20"/>
</dbReference>
<dbReference type="AlphaFoldDB" id="A0A411HGY3"/>
<feature type="domain" description="GH29D-like beta-sandwich" evidence="11">
    <location>
        <begin position="572"/>
        <end position="622"/>
    </location>
</feature>
<evidence type="ECO:0000256" key="4">
    <source>
        <dbReference type="ARBA" id="ARBA00022801"/>
    </source>
</evidence>
<dbReference type="Pfam" id="PF02838">
    <property type="entry name" value="Glyco_hydro_20b"/>
    <property type="match status" value="1"/>
</dbReference>
<feature type="domain" description="Beta-hexosaminidase bacterial type N-terminal" evidence="10">
    <location>
        <begin position="44"/>
        <end position="176"/>
    </location>
</feature>
<dbReference type="PANTHER" id="PTHR22600:SF57">
    <property type="entry name" value="BETA-N-ACETYLHEXOSAMINIDASE"/>
    <property type="match status" value="1"/>
</dbReference>
<dbReference type="GO" id="GO:0030203">
    <property type="term" value="P:glycosaminoglycan metabolic process"/>
    <property type="evidence" value="ECO:0007669"/>
    <property type="project" value="TreeGrafter"/>
</dbReference>
<dbReference type="PANTHER" id="PTHR22600">
    <property type="entry name" value="BETA-HEXOSAMINIDASE"/>
    <property type="match status" value="1"/>
</dbReference>
<dbReference type="Pfam" id="PF00728">
    <property type="entry name" value="Glyco_hydro_20"/>
    <property type="match status" value="1"/>
</dbReference>
<comment type="similarity">
    <text evidence="2">Belongs to the glycosyl hydrolase 20 family.</text>
</comment>
<gene>
    <name evidence="12" type="ORF">ELE36_04810</name>
</gene>
<evidence type="ECO:0000313" key="12">
    <source>
        <dbReference type="EMBL" id="QBB69749.1"/>
    </source>
</evidence>
<dbReference type="RefSeq" id="WP_129832009.1">
    <property type="nucleotide sequence ID" value="NZ_CP035704.1"/>
</dbReference>
<dbReference type="CDD" id="cd06563">
    <property type="entry name" value="GH20_chitobiase-like"/>
    <property type="match status" value="1"/>
</dbReference>
<protein>
    <recommendedName>
        <fullName evidence="3">beta-N-acetylhexosaminidase</fullName>
        <ecNumber evidence="3">3.2.1.52</ecNumber>
    </recommendedName>
    <alternativeName>
        <fullName evidence="6">Beta-N-acetylhexosaminidase</fullName>
    </alternativeName>
    <alternativeName>
        <fullName evidence="7">N-acetyl-beta-glucosaminidase</fullName>
    </alternativeName>
</protein>
<evidence type="ECO:0000313" key="13">
    <source>
        <dbReference type="Proteomes" id="UP000291562"/>
    </source>
</evidence>
<evidence type="ECO:0000256" key="7">
    <source>
        <dbReference type="ARBA" id="ARBA00033000"/>
    </source>
</evidence>
<organism evidence="12 13">
    <name type="scientific">Pseudolysobacter antarcticus</name>
    <dbReference type="NCBI Taxonomy" id="2511995"/>
    <lineage>
        <taxon>Bacteria</taxon>
        <taxon>Pseudomonadati</taxon>
        <taxon>Pseudomonadota</taxon>
        <taxon>Gammaproteobacteria</taxon>
        <taxon>Lysobacterales</taxon>
        <taxon>Rhodanobacteraceae</taxon>
        <taxon>Pseudolysobacter</taxon>
    </lineage>
</organism>
<dbReference type="Proteomes" id="UP000291562">
    <property type="component" value="Chromosome"/>
</dbReference>
<dbReference type="SUPFAM" id="SSF55545">
    <property type="entry name" value="beta-N-acetylhexosaminidase-like domain"/>
    <property type="match status" value="1"/>
</dbReference>
<evidence type="ECO:0000256" key="1">
    <source>
        <dbReference type="ARBA" id="ARBA00001231"/>
    </source>
</evidence>
<feature type="domain" description="Glycoside hydrolase family 20 catalytic" evidence="9">
    <location>
        <begin position="179"/>
        <end position="525"/>
    </location>
</feature>
<dbReference type="GO" id="GO:0016020">
    <property type="term" value="C:membrane"/>
    <property type="evidence" value="ECO:0007669"/>
    <property type="project" value="TreeGrafter"/>
</dbReference>
<proteinExistence type="inferred from homology"/>
<dbReference type="EMBL" id="CP035704">
    <property type="protein sequence ID" value="QBB69749.1"/>
    <property type="molecule type" value="Genomic_DNA"/>
</dbReference>
<dbReference type="GO" id="GO:0005975">
    <property type="term" value="P:carbohydrate metabolic process"/>
    <property type="evidence" value="ECO:0007669"/>
    <property type="project" value="InterPro"/>
</dbReference>
<dbReference type="SUPFAM" id="SSF51445">
    <property type="entry name" value="(Trans)glycosidases"/>
    <property type="match status" value="1"/>
</dbReference>
<sequence length="795" mass="87705">MKTYFHSVIFFGVTAFVFGAIGGCQSIQTSTSATTYAQPADPLSLIPQPLSLARSPGYFELRQGAALIVESQNAQALGVARYFVDLMSRTRGLKLDLLPLTGTIPKSQAISFVLDPHVVVSSDEGYELVVAGDHIRLAARTAHGLFNGSTTLWQLLTLDTGNTLPIRVPALRIDDAPRFVWRGLMLDVSRHFMPPDAIKQILAAMAVHKLNVFHWHLTDDQGWRIEIKKYPRLTDIGAWRVPAGSAATADIDPNTKKPRREGGFYTQNDVREIVSYAAERFITIVPEIEMPGHAQAAIAAYPQFGSRGDNPTVSSDWGVHTYLYNVNEDTFAFLEDVLSEVMALFPGRYIHVGGDEAAKDQWQASAQVQQRMHTLGVANEAALQSYFIQRIEKFLGAHGRKLIGWDEILEGGLPAEATVMSWQGMKGGIEAANQGHDVVMAPSPDLYLDHLQSSAHDEPPGRPSLITLADVYKFEPVPTELNTTQAQHILGAQINLWTEHMRTPQRVQHATFPRLAALAELTWSSHENRNWNSFVTRLIPQLARYRRLGIDYADSAFAVNIAAATNAQSDRADVVLSNQLGIGAIRYTLDGGEPTAQSVRYEKPLQITLPQTLRANTFADDQPLAETRTRVIERLSLLQRNSDELASCNKKLPLRLEDDAPLPGERAVFNVDILDACWIYAQAPLNGITQIQIIIGQIPYNFQLWHDSDKIVSHAAASKREELQVRLDTCAGEILAVLPLTPALAQSGLSTLTANLPARSGTHDLCLFFTTRNHDPLWAIDAVQLLPSATPVSPK</sequence>
<reference evidence="12 13" key="1">
    <citation type="submission" date="2019-01" db="EMBL/GenBank/DDBJ databases">
        <title>Pseudolysobacter antarctica gen. nov., sp. nov., isolated from Fildes Peninsula, Antarctica.</title>
        <authorList>
            <person name="Wei Z."/>
            <person name="Peng F."/>
        </authorList>
    </citation>
    <scope>NUCLEOTIDE SEQUENCE [LARGE SCALE GENOMIC DNA]</scope>
    <source>
        <strain evidence="12 13">AQ6-296</strain>
    </source>
</reference>
<dbReference type="PROSITE" id="PS51257">
    <property type="entry name" value="PROKAR_LIPOPROTEIN"/>
    <property type="match status" value="1"/>
</dbReference>
<evidence type="ECO:0000256" key="3">
    <source>
        <dbReference type="ARBA" id="ARBA00012663"/>
    </source>
</evidence>
<keyword evidence="4" id="KW-0378">Hydrolase</keyword>
<dbReference type="InterPro" id="IPR025705">
    <property type="entry name" value="Beta_hexosaminidase_sua/sub"/>
</dbReference>
<accession>A0A411HGY3</accession>